<evidence type="ECO:0000313" key="4">
    <source>
        <dbReference type="Proteomes" id="UP000050272"/>
    </source>
</evidence>
<accession>A0ABD4QM34</accession>
<keyword evidence="4" id="KW-1185">Reference proteome</keyword>
<dbReference type="Proteomes" id="UP000050272">
    <property type="component" value="Unassembled WGS sequence"/>
</dbReference>
<name>A0ABD4QM34_9BACI</name>
<evidence type="ECO:0000313" key="2">
    <source>
        <dbReference type="EMBL" id="KPN13220.1"/>
    </source>
</evidence>
<dbReference type="EMBL" id="JAGQFH010000027">
    <property type="protein sequence ID" value="MBR8691161.1"/>
    <property type="molecule type" value="Genomic_DNA"/>
</dbReference>
<comment type="caution">
    <text evidence="3">The sequence shown here is derived from an EMBL/GenBank/DDBJ whole genome shotgun (WGS) entry which is preliminary data.</text>
</comment>
<reference evidence="2 4" key="1">
    <citation type="submission" date="2015-07" db="EMBL/GenBank/DDBJ databases">
        <title>Bacillus zhangzhouensis sp. nov. and Bacillus nanhaiticus sp. nov.</title>
        <authorList>
            <person name="Liu Y."/>
            <person name="Lai Q."/>
            <person name="Shao Z."/>
        </authorList>
    </citation>
    <scope>NUCLEOTIDE SEQUENCE [LARGE SCALE GENOMIC DNA]</scope>
    <source>
        <strain evidence="2 4">NH7I_1</strain>
    </source>
</reference>
<dbReference type="AlphaFoldDB" id="A0ABD4QM34"/>
<sequence>MFKKKIGILLLTTGLFIATPLFQSPAQASEASTKQTKNYTEELEHLYPDSDYANNDTMEKAQLIEPSLYLNKSYLYHEGSISSMNDIDFHHFTNSKFFGADGRFSIKLVNVKSGNDFDLYLYDKNGTLVSSSVRTYNENEIIHMPKIAASTDYYLAVKPKQLLNEEDKKYRIVFNKSIEKETLKRYGSPPTLNSLNEAGSPNSNFDLSSLPQDAVVTGLSLEADKGVTNAHSYVFTVSSLKGGTVNVPWKGQKVDISSYKTSQVPAKDRFFVSFNAIEFPQFIGGRLIKVGVVSIKNLRLTFEYEYNRDLNY</sequence>
<evidence type="ECO:0000313" key="5">
    <source>
        <dbReference type="Proteomes" id="UP000676804"/>
    </source>
</evidence>
<protein>
    <submittedName>
        <fullName evidence="3">Anti protein</fullName>
    </submittedName>
</protein>
<evidence type="ECO:0000256" key="1">
    <source>
        <dbReference type="SAM" id="SignalP"/>
    </source>
</evidence>
<organism evidence="3 5">
    <name type="scientific">Bacillus australimaris</name>
    <dbReference type="NCBI Taxonomy" id="1326968"/>
    <lineage>
        <taxon>Bacteria</taxon>
        <taxon>Bacillati</taxon>
        <taxon>Bacillota</taxon>
        <taxon>Bacilli</taxon>
        <taxon>Bacillales</taxon>
        <taxon>Bacillaceae</taxon>
        <taxon>Bacillus</taxon>
    </lineage>
</organism>
<dbReference type="Gene3D" id="2.60.120.380">
    <property type="match status" value="1"/>
</dbReference>
<gene>
    <name evidence="2" type="ORF">AKG37_12815</name>
    <name evidence="3" type="ORF">KCQ59_15325</name>
</gene>
<proteinExistence type="predicted"/>
<dbReference type="RefSeq" id="WP_060699555.1">
    <property type="nucleotide sequence ID" value="NZ_JAGQFH010000027.1"/>
</dbReference>
<evidence type="ECO:0000313" key="3">
    <source>
        <dbReference type="EMBL" id="MBR8691161.1"/>
    </source>
</evidence>
<keyword evidence="1" id="KW-0732">Signal</keyword>
<feature type="signal peptide" evidence="1">
    <location>
        <begin position="1"/>
        <end position="28"/>
    </location>
</feature>
<dbReference type="Proteomes" id="UP000676804">
    <property type="component" value="Unassembled WGS sequence"/>
</dbReference>
<reference evidence="3 5" key="2">
    <citation type="submission" date="2021-04" db="EMBL/GenBank/DDBJ databases">
        <title>Isolation of newly marine bacteria for enzymatic activity.</title>
        <authorList>
            <person name="Hadi W.A.M."/>
            <person name="Nair A.J.J."/>
            <person name="Edwin B.T."/>
        </authorList>
    </citation>
    <scope>NUCLEOTIDE SEQUENCE [LARGE SCALE GENOMIC DNA]</scope>
    <source>
        <strain evidence="3 5">B28A</strain>
    </source>
</reference>
<feature type="chain" id="PRO_5044725666" evidence="1">
    <location>
        <begin position="29"/>
        <end position="312"/>
    </location>
</feature>
<dbReference type="EMBL" id="LGYN01000027">
    <property type="protein sequence ID" value="KPN13220.1"/>
    <property type="molecule type" value="Genomic_DNA"/>
</dbReference>